<dbReference type="SUPFAM" id="SSF52540">
    <property type="entry name" value="P-loop containing nucleoside triphosphate hydrolases"/>
    <property type="match status" value="1"/>
</dbReference>
<sequence>MPKQPVCQILWLEEQQTYQLLRNGHIECCFVQGSEPPAWFQFLESQTSFAFQGRAGRLSIIKEARPRGAGYWYAYRTAGRRTTKRYLGSSSRVTIARLEKIARELYQVQSEERDTPPLLLTRLRPPRLSASLLDRPHLLQRLDSASRQKLTLLVAPAGSGKTTLVNQWLQTRDHAVAWVSLDRGDNDVFRFWKAVITASQTLQPGLGRASLEDLSRSLQPPFIAPPLETSLSHFINDLAQFSRPGLLVLDDYHTIEEPRIHEMLAFFLEHIPPHFSVFLLSRTEPIQLPLLRWRARGDISELHHTDLFFSQEETAHFLRQALSTSLSEEALRRLHETLQGWIAGLRLLMLSFPASSQATEKSIEQALASLDRPLQDYFVTEILKTLPEPTQHFLLQTSVLSRLNGPLCEAVTGIENGAAQLKAIAQAGLFLEALDETWYCFHALFAEAMRREATIQLGEEALRRLSLQASHWYEHNALPMEAIETALAGHDFERAAFLIEQINQEGLLNELYTVRRWLECLPEPLLHAHPELCWLAALTLQVPENKTAPSAPIQERTEALLQRAEQANMPAGHITALRALIAWQGDHFSEALHYAQQALPLLPPVEQPSSLQMWRGMCLFIISVGHLYNKAFTEARTALLEAYTYGLATNHRHFTDGLLLLIGFCSYTLGDLYQAYEYYQQALHGARDQQNNEIAARSLLGMAGITFMWNNLSLAEQQTNEALALAGNEHPDIRDEATLQLAQIAHACGHLTSAQQQVSVVLARLQLQTTVQAAQKRRHVQIYAAQLSLQIDDQETVNRLLLANEPHDQDEALLFGLLRARLLLAQQRVHEALQQLRSLVSLAREWPFALEIHILYALVHATLQEEQAAQQQLQQALELARNAGIVRPFLAEGEPLAQLLRHLLPTLQEPTRSYAKILLRAFAQAANKETSSAADQLIEPLTPQELSILRLLATGRSNQEIAQEMVISVNTVKYHTRHLYRKLGVNNRLQASKVAQHLRLI</sequence>
<organism evidence="5 6">
    <name type="scientific">Thermosporothrix hazakensis</name>
    <dbReference type="NCBI Taxonomy" id="644383"/>
    <lineage>
        <taxon>Bacteria</taxon>
        <taxon>Bacillati</taxon>
        <taxon>Chloroflexota</taxon>
        <taxon>Ktedonobacteria</taxon>
        <taxon>Ktedonobacterales</taxon>
        <taxon>Thermosporotrichaceae</taxon>
        <taxon>Thermosporothrix</taxon>
    </lineage>
</organism>
<dbReference type="PROSITE" id="PS50043">
    <property type="entry name" value="HTH_LUXR_2"/>
    <property type="match status" value="1"/>
</dbReference>
<evidence type="ECO:0000256" key="2">
    <source>
        <dbReference type="ARBA" id="ARBA00023125"/>
    </source>
</evidence>
<dbReference type="PRINTS" id="PR00038">
    <property type="entry name" value="HTHLUXR"/>
</dbReference>
<accession>A0A326U9T4</accession>
<proteinExistence type="predicted"/>
<dbReference type="InterPro" id="IPR027417">
    <property type="entry name" value="P-loop_NTPase"/>
</dbReference>
<keyword evidence="6" id="KW-1185">Reference proteome</keyword>
<dbReference type="Pfam" id="PF25873">
    <property type="entry name" value="WHD_MalT"/>
    <property type="match status" value="1"/>
</dbReference>
<dbReference type="Proteomes" id="UP000248806">
    <property type="component" value="Unassembled WGS sequence"/>
</dbReference>
<dbReference type="InterPro" id="IPR041617">
    <property type="entry name" value="TPR_MalT"/>
</dbReference>
<dbReference type="InterPro" id="IPR011990">
    <property type="entry name" value="TPR-like_helical_dom_sf"/>
</dbReference>
<dbReference type="SUPFAM" id="SSF46894">
    <property type="entry name" value="C-terminal effector domain of the bipartite response regulators"/>
    <property type="match status" value="1"/>
</dbReference>
<dbReference type="RefSeq" id="WP_111322125.1">
    <property type="nucleotide sequence ID" value="NZ_BIFX01000003.1"/>
</dbReference>
<evidence type="ECO:0000256" key="1">
    <source>
        <dbReference type="ARBA" id="ARBA00023015"/>
    </source>
</evidence>
<dbReference type="SUPFAM" id="SSF48452">
    <property type="entry name" value="TPR-like"/>
    <property type="match status" value="1"/>
</dbReference>
<dbReference type="PROSITE" id="PS00622">
    <property type="entry name" value="HTH_LUXR_1"/>
    <property type="match status" value="1"/>
</dbReference>
<keyword evidence="2" id="KW-0238">DNA-binding</keyword>
<dbReference type="Pfam" id="PF00196">
    <property type="entry name" value="GerE"/>
    <property type="match status" value="1"/>
</dbReference>
<protein>
    <submittedName>
        <fullName evidence="5">LuxR family maltose regulon positive regulatory protein</fullName>
    </submittedName>
</protein>
<keyword evidence="1" id="KW-0805">Transcription regulation</keyword>
<dbReference type="GO" id="GO:0006355">
    <property type="term" value="P:regulation of DNA-templated transcription"/>
    <property type="evidence" value="ECO:0007669"/>
    <property type="project" value="InterPro"/>
</dbReference>
<evidence type="ECO:0000259" key="4">
    <source>
        <dbReference type="PROSITE" id="PS50043"/>
    </source>
</evidence>
<gene>
    <name evidence="5" type="ORF">EI42_02404</name>
</gene>
<dbReference type="PANTHER" id="PTHR44688">
    <property type="entry name" value="DNA-BINDING TRANSCRIPTIONAL ACTIVATOR DEVR_DOSR"/>
    <property type="match status" value="1"/>
</dbReference>
<reference evidence="5 6" key="1">
    <citation type="submission" date="2018-06" db="EMBL/GenBank/DDBJ databases">
        <title>Genomic Encyclopedia of Archaeal and Bacterial Type Strains, Phase II (KMG-II): from individual species to whole genera.</title>
        <authorList>
            <person name="Goeker M."/>
        </authorList>
    </citation>
    <scope>NUCLEOTIDE SEQUENCE [LARGE SCALE GENOMIC DNA]</scope>
    <source>
        <strain evidence="5 6">ATCC BAA-1881</strain>
    </source>
</reference>
<dbReference type="InterPro" id="IPR036388">
    <property type="entry name" value="WH-like_DNA-bd_sf"/>
</dbReference>
<evidence type="ECO:0000313" key="5">
    <source>
        <dbReference type="EMBL" id="PZW31307.1"/>
    </source>
</evidence>
<dbReference type="Gene3D" id="1.10.10.10">
    <property type="entry name" value="Winged helix-like DNA-binding domain superfamily/Winged helix DNA-binding domain"/>
    <property type="match status" value="1"/>
</dbReference>
<dbReference type="AlphaFoldDB" id="A0A326U9T4"/>
<name>A0A326U9T4_THEHA</name>
<dbReference type="EMBL" id="QKUF01000006">
    <property type="protein sequence ID" value="PZW31307.1"/>
    <property type="molecule type" value="Genomic_DNA"/>
</dbReference>
<comment type="caution">
    <text evidence="5">The sequence shown here is derived from an EMBL/GenBank/DDBJ whole genome shotgun (WGS) entry which is preliminary data.</text>
</comment>
<dbReference type="InterPro" id="IPR016032">
    <property type="entry name" value="Sig_transdc_resp-reg_C-effctor"/>
</dbReference>
<evidence type="ECO:0000313" key="6">
    <source>
        <dbReference type="Proteomes" id="UP000248806"/>
    </source>
</evidence>
<dbReference type="PANTHER" id="PTHR44688:SF16">
    <property type="entry name" value="DNA-BINDING TRANSCRIPTIONAL ACTIVATOR DEVR_DOSR"/>
    <property type="match status" value="1"/>
</dbReference>
<dbReference type="Gene3D" id="3.40.50.300">
    <property type="entry name" value="P-loop containing nucleotide triphosphate hydrolases"/>
    <property type="match status" value="1"/>
</dbReference>
<keyword evidence="3" id="KW-0804">Transcription</keyword>
<dbReference type="Gene3D" id="1.25.40.10">
    <property type="entry name" value="Tetratricopeptide repeat domain"/>
    <property type="match status" value="1"/>
</dbReference>
<evidence type="ECO:0000256" key="3">
    <source>
        <dbReference type="ARBA" id="ARBA00023163"/>
    </source>
</evidence>
<dbReference type="OrthoDB" id="135557at2"/>
<dbReference type="SMART" id="SM00421">
    <property type="entry name" value="HTH_LUXR"/>
    <property type="match status" value="1"/>
</dbReference>
<dbReference type="CDD" id="cd06170">
    <property type="entry name" value="LuxR_C_like"/>
    <property type="match status" value="1"/>
</dbReference>
<dbReference type="InterPro" id="IPR000792">
    <property type="entry name" value="Tscrpt_reg_LuxR_C"/>
</dbReference>
<dbReference type="Pfam" id="PF17874">
    <property type="entry name" value="TPR_MalT"/>
    <property type="match status" value="1"/>
</dbReference>
<dbReference type="GO" id="GO:0003677">
    <property type="term" value="F:DNA binding"/>
    <property type="evidence" value="ECO:0007669"/>
    <property type="project" value="UniProtKB-KW"/>
</dbReference>
<feature type="domain" description="HTH luxR-type" evidence="4">
    <location>
        <begin position="934"/>
        <end position="999"/>
    </location>
</feature>
<dbReference type="InterPro" id="IPR059106">
    <property type="entry name" value="WHD_MalT"/>
</dbReference>